<comment type="similarity">
    <text evidence="1">Belongs to the LysR transcriptional regulatory family.</text>
</comment>
<dbReference type="InterPro" id="IPR000847">
    <property type="entry name" value="LysR_HTH_N"/>
</dbReference>
<evidence type="ECO:0000313" key="7">
    <source>
        <dbReference type="Proteomes" id="UP000095230"/>
    </source>
</evidence>
<feature type="domain" description="HTH lysR-type" evidence="5">
    <location>
        <begin position="12"/>
        <end position="64"/>
    </location>
</feature>
<protein>
    <recommendedName>
        <fullName evidence="5">HTH lysR-type domain-containing protein</fullName>
    </recommendedName>
</protein>
<dbReference type="STRING" id="23.BEL05_06680"/>
<dbReference type="SUPFAM" id="SSF46785">
    <property type="entry name" value="Winged helix' DNA-binding domain"/>
    <property type="match status" value="1"/>
</dbReference>
<accession>A0A1E5IR78</accession>
<sequence length="325" mass="36557">MSRINSNTLFNIKVFVLLFETLSSTHVAQQLGVATSKVSRSLKALRHSFDEPLFVRKQHGFEHTPFAQSIYPQLKRILALSELSLALSEPETVQTKQEMTIACPPPLSLNLLSYLQDRASQLQQKFSFNIKPCSNDIDKLLSRLDVDLAITFEAHNSERLSSQFVAKANAYVLVGNKEHPIFHGDGHVDVDDILRFPYISFNGHEFDQGHDPLALYASEKSMDINIIAKVCLLADLMIQLERSDALALICYRDAVEFLCAKGNICAVALPEEQNRLLNLRADGHHHYLTQLRDGTHTVPWVEEEISSYIQSNVIINCDGAVDAKR</sequence>
<dbReference type="InterPro" id="IPR036388">
    <property type="entry name" value="WH-like_DNA-bd_sf"/>
</dbReference>
<dbReference type="GO" id="GO:0003677">
    <property type="term" value="F:DNA binding"/>
    <property type="evidence" value="ECO:0007669"/>
    <property type="project" value="UniProtKB-KW"/>
</dbReference>
<dbReference type="InterPro" id="IPR036390">
    <property type="entry name" value="WH_DNA-bd_sf"/>
</dbReference>
<dbReference type="PANTHER" id="PTHR30118">
    <property type="entry name" value="HTH-TYPE TRANSCRIPTIONAL REGULATOR LEUO-RELATED"/>
    <property type="match status" value="1"/>
</dbReference>
<dbReference type="Gene3D" id="1.10.10.10">
    <property type="entry name" value="Winged helix-like DNA-binding domain superfamily/Winged helix DNA-binding domain"/>
    <property type="match status" value="1"/>
</dbReference>
<gene>
    <name evidence="6" type="ORF">BEL05_06680</name>
</gene>
<dbReference type="AlphaFoldDB" id="A0A1E5IR78"/>
<dbReference type="Gene3D" id="3.40.190.10">
    <property type="entry name" value="Periplasmic binding protein-like II"/>
    <property type="match status" value="2"/>
</dbReference>
<name>A0A1E5IR78_SHECO</name>
<dbReference type="OrthoDB" id="6252594at2"/>
<dbReference type="RefSeq" id="WP_069671651.1">
    <property type="nucleotide sequence ID" value="NZ_MCBT01000044.1"/>
</dbReference>
<dbReference type="Proteomes" id="UP000095230">
    <property type="component" value="Unassembled WGS sequence"/>
</dbReference>
<evidence type="ECO:0000256" key="1">
    <source>
        <dbReference type="ARBA" id="ARBA00009437"/>
    </source>
</evidence>
<comment type="caution">
    <text evidence="6">The sequence shown here is derived from an EMBL/GenBank/DDBJ whole genome shotgun (WGS) entry which is preliminary data.</text>
</comment>
<evidence type="ECO:0000256" key="2">
    <source>
        <dbReference type="ARBA" id="ARBA00023015"/>
    </source>
</evidence>
<keyword evidence="4" id="KW-0804">Transcription</keyword>
<organism evidence="6 7">
    <name type="scientific">Shewanella colwelliana</name>
    <name type="common">Alteromonas colwelliana</name>
    <dbReference type="NCBI Taxonomy" id="23"/>
    <lineage>
        <taxon>Bacteria</taxon>
        <taxon>Pseudomonadati</taxon>
        <taxon>Pseudomonadota</taxon>
        <taxon>Gammaproteobacteria</taxon>
        <taxon>Alteromonadales</taxon>
        <taxon>Shewanellaceae</taxon>
        <taxon>Shewanella</taxon>
    </lineage>
</organism>
<dbReference type="InterPro" id="IPR005119">
    <property type="entry name" value="LysR_subst-bd"/>
</dbReference>
<dbReference type="InterPro" id="IPR050389">
    <property type="entry name" value="LysR-type_TF"/>
</dbReference>
<dbReference type="PROSITE" id="PS50931">
    <property type="entry name" value="HTH_LYSR"/>
    <property type="match status" value="1"/>
</dbReference>
<dbReference type="Pfam" id="PF03466">
    <property type="entry name" value="LysR_substrate"/>
    <property type="match status" value="1"/>
</dbReference>
<dbReference type="EMBL" id="MCBT01000044">
    <property type="protein sequence ID" value="OEG73074.1"/>
    <property type="molecule type" value="Genomic_DNA"/>
</dbReference>
<keyword evidence="2" id="KW-0805">Transcription regulation</keyword>
<dbReference type="GO" id="GO:0003700">
    <property type="term" value="F:DNA-binding transcription factor activity"/>
    <property type="evidence" value="ECO:0007669"/>
    <property type="project" value="InterPro"/>
</dbReference>
<reference evidence="6 7" key="1">
    <citation type="submission" date="2016-07" db="EMBL/GenBank/DDBJ databases">
        <title>Whole-genome of two Shewanella species isolated from a digestive organ of sea cucumber Apostichopus japonicus Selenka 1867.</title>
        <authorList>
            <person name="Hong H.-H."/>
            <person name="Choi H."/>
            <person name="Cheon S."/>
            <person name="Oh J.-S."/>
            <person name="Lee H.-G."/>
            <person name="Park C."/>
        </authorList>
    </citation>
    <scope>NUCLEOTIDE SEQUENCE [LARGE SCALE GENOMIC DNA]</scope>
    <source>
        <strain evidence="6 7">CSB03KR</strain>
    </source>
</reference>
<evidence type="ECO:0000256" key="3">
    <source>
        <dbReference type="ARBA" id="ARBA00023125"/>
    </source>
</evidence>
<proteinExistence type="inferred from homology"/>
<dbReference type="Pfam" id="PF00126">
    <property type="entry name" value="HTH_1"/>
    <property type="match status" value="1"/>
</dbReference>
<keyword evidence="3" id="KW-0238">DNA-binding</keyword>
<evidence type="ECO:0000256" key="4">
    <source>
        <dbReference type="ARBA" id="ARBA00023163"/>
    </source>
</evidence>
<evidence type="ECO:0000259" key="5">
    <source>
        <dbReference type="PROSITE" id="PS50931"/>
    </source>
</evidence>
<dbReference type="SUPFAM" id="SSF53850">
    <property type="entry name" value="Periplasmic binding protein-like II"/>
    <property type="match status" value="1"/>
</dbReference>
<dbReference type="PANTHER" id="PTHR30118:SF11">
    <property type="entry name" value="HTH-TYPE TRANSCRIPTIONAL REGULATOR YIDZ"/>
    <property type="match status" value="1"/>
</dbReference>
<evidence type="ECO:0000313" key="6">
    <source>
        <dbReference type="EMBL" id="OEG73074.1"/>
    </source>
</evidence>